<evidence type="ECO:0000259" key="2">
    <source>
        <dbReference type="Pfam" id="PF02719"/>
    </source>
</evidence>
<dbReference type="PANTHER" id="PTHR43318:SF1">
    <property type="entry name" value="POLYSACCHARIDE BIOSYNTHESIS PROTEIN EPSC-RELATED"/>
    <property type="match status" value="1"/>
</dbReference>
<dbReference type="EMBL" id="FOMI01000003">
    <property type="protein sequence ID" value="SFD08026.1"/>
    <property type="molecule type" value="Genomic_DNA"/>
</dbReference>
<organism evidence="3 4">
    <name type="scientific">Algibacter pectinivorans</name>
    <dbReference type="NCBI Taxonomy" id="870482"/>
    <lineage>
        <taxon>Bacteria</taxon>
        <taxon>Pseudomonadati</taxon>
        <taxon>Bacteroidota</taxon>
        <taxon>Flavobacteriia</taxon>
        <taxon>Flavobacteriales</taxon>
        <taxon>Flavobacteriaceae</taxon>
        <taxon>Algibacter</taxon>
    </lineage>
</organism>
<dbReference type="RefSeq" id="WP_092850815.1">
    <property type="nucleotide sequence ID" value="NZ_FOMI01000003.1"/>
</dbReference>
<dbReference type="InterPro" id="IPR051203">
    <property type="entry name" value="Polysaccharide_Synthase-Rel"/>
</dbReference>
<evidence type="ECO:0000313" key="3">
    <source>
        <dbReference type="EMBL" id="SFD08026.1"/>
    </source>
</evidence>
<accession>A0A1I1PE93</accession>
<comment type="similarity">
    <text evidence="1">Belongs to the polysaccharide synthase family.</text>
</comment>
<dbReference type="InterPro" id="IPR036291">
    <property type="entry name" value="NAD(P)-bd_dom_sf"/>
</dbReference>
<dbReference type="InterPro" id="IPR003869">
    <property type="entry name" value="Polysac_CapD-like"/>
</dbReference>
<proteinExistence type="inferred from homology"/>
<dbReference type="AlphaFoldDB" id="A0A1I1PE93"/>
<sequence length="354" mass="39963">MNTEIKNYIDELLNDSGLFSLNTSTKKDCEFDFSNDVILITGAAGSIGSGLVHQLINCKYKKLILIDNAESPLYQLIKELEFKAIKNVNFKLIDITDVDAVKLIFIKYKPTIIFHAAAYKHVPLMESNAYRAVKVNVLATKQLADLAHEFNIKKFIFISTDKAVNPINVMGLSKKIGENYITFLNSKSDTLFINTRFGNILGSNGSLVPLLKKQIDFGYPVTITDKNISRYFISKHKACKLILKLAYNNYQETTYTFNMGNPIKIMDIINRLIIKCNKKSIDIELKTTGLRPGEKFSEEIITNNEILVPTSNSGILVVKQKSKEKIIAINFQDLEKVTPKTPNKDIKALLQKLI</sequence>
<name>A0A1I1PE93_9FLAO</name>
<keyword evidence="4" id="KW-1185">Reference proteome</keyword>
<dbReference type="SUPFAM" id="SSF51735">
    <property type="entry name" value="NAD(P)-binding Rossmann-fold domains"/>
    <property type="match status" value="1"/>
</dbReference>
<gene>
    <name evidence="3" type="ORF">SAMN04487987_103418</name>
</gene>
<dbReference type="Gene3D" id="3.40.50.720">
    <property type="entry name" value="NAD(P)-binding Rossmann-like Domain"/>
    <property type="match status" value="1"/>
</dbReference>
<dbReference type="STRING" id="870482.SAMN04487987_103418"/>
<dbReference type="PANTHER" id="PTHR43318">
    <property type="entry name" value="UDP-N-ACETYLGLUCOSAMINE 4,6-DEHYDRATASE"/>
    <property type="match status" value="1"/>
</dbReference>
<evidence type="ECO:0000313" key="4">
    <source>
        <dbReference type="Proteomes" id="UP000199439"/>
    </source>
</evidence>
<dbReference type="Pfam" id="PF02719">
    <property type="entry name" value="Polysacc_synt_2"/>
    <property type="match status" value="1"/>
</dbReference>
<dbReference type="Proteomes" id="UP000199439">
    <property type="component" value="Unassembled WGS sequence"/>
</dbReference>
<dbReference type="OrthoDB" id="9803111at2"/>
<evidence type="ECO:0000256" key="1">
    <source>
        <dbReference type="ARBA" id="ARBA00007430"/>
    </source>
</evidence>
<feature type="domain" description="Polysaccharide biosynthesis protein CapD-like" evidence="2">
    <location>
        <begin position="38"/>
        <end position="319"/>
    </location>
</feature>
<protein>
    <submittedName>
        <fullName evidence="3">Polysaccharide biosynthesis protein</fullName>
    </submittedName>
</protein>
<reference evidence="4" key="1">
    <citation type="submission" date="2016-10" db="EMBL/GenBank/DDBJ databases">
        <authorList>
            <person name="Varghese N."/>
            <person name="Submissions S."/>
        </authorList>
    </citation>
    <scope>NUCLEOTIDE SEQUENCE [LARGE SCALE GENOMIC DNA]</scope>
    <source>
        <strain evidence="4">DSM 25730</strain>
    </source>
</reference>